<dbReference type="Pfam" id="PF14651">
    <property type="entry name" value="Lipocalin_7"/>
    <property type="match status" value="1"/>
</dbReference>
<dbReference type="InterPro" id="IPR031259">
    <property type="entry name" value="ILBP"/>
</dbReference>
<dbReference type="Gene3D" id="2.40.128.20">
    <property type="match status" value="1"/>
</dbReference>
<dbReference type="InterPro" id="IPR012674">
    <property type="entry name" value="Calycin"/>
</dbReference>
<name>A0A3B4TZ44_SERDU</name>
<accession>A0A3B4TZ44</accession>
<reference evidence="2" key="1">
    <citation type="submission" date="2025-08" db="UniProtKB">
        <authorList>
            <consortium name="Ensembl"/>
        </authorList>
    </citation>
    <scope>IDENTIFICATION</scope>
</reference>
<dbReference type="GO" id="GO:0008289">
    <property type="term" value="F:lipid binding"/>
    <property type="evidence" value="ECO:0007669"/>
    <property type="project" value="InterPro"/>
</dbReference>
<organism evidence="2 3">
    <name type="scientific">Seriola dumerili</name>
    <name type="common">Greater amberjack</name>
    <name type="synonym">Caranx dumerili</name>
    <dbReference type="NCBI Taxonomy" id="41447"/>
    <lineage>
        <taxon>Eukaryota</taxon>
        <taxon>Metazoa</taxon>
        <taxon>Chordata</taxon>
        <taxon>Craniata</taxon>
        <taxon>Vertebrata</taxon>
        <taxon>Euteleostomi</taxon>
        <taxon>Actinopterygii</taxon>
        <taxon>Neopterygii</taxon>
        <taxon>Teleostei</taxon>
        <taxon>Neoteleostei</taxon>
        <taxon>Acanthomorphata</taxon>
        <taxon>Carangaria</taxon>
        <taxon>Carangiformes</taxon>
        <taxon>Carangidae</taxon>
        <taxon>Seriola</taxon>
    </lineage>
</organism>
<evidence type="ECO:0000256" key="1">
    <source>
        <dbReference type="ARBA" id="ARBA00008390"/>
    </source>
</evidence>
<proteinExistence type="inferred from homology"/>
<dbReference type="PRINTS" id="PR00178">
    <property type="entry name" value="FATTYACIDBP"/>
</dbReference>
<evidence type="ECO:0000313" key="3">
    <source>
        <dbReference type="Proteomes" id="UP000261420"/>
    </source>
</evidence>
<protein>
    <submittedName>
        <fullName evidence="2">Fatty acid binding protein 10b, liver basic</fullName>
    </submittedName>
</protein>
<dbReference type="GeneTree" id="ENSGT00940000164147"/>
<dbReference type="SUPFAM" id="SSF50814">
    <property type="entry name" value="Lipocalins"/>
    <property type="match status" value="1"/>
</dbReference>
<dbReference type="AlphaFoldDB" id="A0A3B4TZ44"/>
<dbReference type="Proteomes" id="UP000261420">
    <property type="component" value="Unplaced"/>
</dbReference>
<sequence>MDFNGTWKVYSEENLEEIYLSMNCAPEMIVKMRKEVKPVIVIEQNGKDFTCTMKTPVCTQVYSFSIGKESEVTSVDGRKFKCTVREEGGKLIAQTDKFTSVREIQGDDMVEVCVFGSFKSCCEDEGFRKKKEMTMLM</sequence>
<reference evidence="2" key="2">
    <citation type="submission" date="2025-09" db="UniProtKB">
        <authorList>
            <consortium name="Ensembl"/>
        </authorList>
    </citation>
    <scope>IDENTIFICATION</scope>
</reference>
<comment type="similarity">
    <text evidence="1">Belongs to the calycin superfamily. Fatty-acid binding protein (FABP) family.</text>
</comment>
<evidence type="ECO:0000313" key="2">
    <source>
        <dbReference type="Ensembl" id="ENSSDUP00000011327.1"/>
    </source>
</evidence>
<keyword evidence="3" id="KW-1185">Reference proteome</keyword>
<dbReference type="PANTHER" id="PTHR11955">
    <property type="entry name" value="FATTY ACID BINDING PROTEIN"/>
    <property type="match status" value="1"/>
</dbReference>
<dbReference type="InterPro" id="IPR000463">
    <property type="entry name" value="Fatty_acid-bd"/>
</dbReference>
<dbReference type="Ensembl" id="ENSSDUT00000011540.1">
    <property type="protein sequence ID" value="ENSSDUP00000011327.1"/>
    <property type="gene ID" value="ENSSDUG00000008209.1"/>
</dbReference>